<dbReference type="FunFam" id="3.30.390.30:FF:000001">
    <property type="entry name" value="Dihydrolipoyl dehydrogenase"/>
    <property type="match status" value="1"/>
</dbReference>
<dbReference type="InterPro" id="IPR036188">
    <property type="entry name" value="FAD/NAD-bd_sf"/>
</dbReference>
<dbReference type="PRINTS" id="PR00368">
    <property type="entry name" value="FADPNR"/>
</dbReference>
<dbReference type="PIRSF" id="PIRSF000350">
    <property type="entry name" value="Mercury_reductase_MerA"/>
    <property type="match status" value="1"/>
</dbReference>
<dbReference type="SUPFAM" id="SSF55424">
    <property type="entry name" value="FAD/NAD-linked reductases, dimerisation (C-terminal) domain"/>
    <property type="match status" value="1"/>
</dbReference>
<dbReference type="GO" id="GO:0003955">
    <property type="term" value="F:NAD(P)H dehydrogenase (quinone) activity"/>
    <property type="evidence" value="ECO:0007669"/>
    <property type="project" value="TreeGrafter"/>
</dbReference>
<feature type="binding site" evidence="6">
    <location>
        <position position="52"/>
    </location>
    <ligand>
        <name>FAD</name>
        <dbReference type="ChEBI" id="CHEBI:57692"/>
    </ligand>
</feature>
<dbReference type="AlphaFoldDB" id="A0A068NTQ2"/>
<protein>
    <submittedName>
        <fullName evidence="10">FAD-dependent pyridine nucleotide-disulfide oxidoreductase</fullName>
    </submittedName>
</protein>
<keyword evidence="2" id="KW-0285">Flavoprotein</keyword>
<dbReference type="Proteomes" id="UP000027982">
    <property type="component" value="Chromosome"/>
</dbReference>
<accession>A0A068NTQ2</accession>
<organism evidence="10 11">
    <name type="scientific">Fimbriimonas ginsengisoli Gsoil 348</name>
    <dbReference type="NCBI Taxonomy" id="661478"/>
    <lineage>
        <taxon>Bacteria</taxon>
        <taxon>Bacillati</taxon>
        <taxon>Armatimonadota</taxon>
        <taxon>Fimbriimonadia</taxon>
        <taxon>Fimbriimonadales</taxon>
        <taxon>Fimbriimonadaceae</taxon>
        <taxon>Fimbriimonas</taxon>
    </lineage>
</organism>
<dbReference type="PANTHER" id="PTHR43014:SF2">
    <property type="entry name" value="MERCURIC REDUCTASE"/>
    <property type="match status" value="1"/>
</dbReference>
<feature type="active site" description="Proton acceptor" evidence="5">
    <location>
        <position position="441"/>
    </location>
</feature>
<feature type="binding site" evidence="6">
    <location>
        <begin position="177"/>
        <end position="184"/>
    </location>
    <ligand>
        <name>NAD(+)</name>
        <dbReference type="ChEBI" id="CHEBI:57540"/>
    </ligand>
</feature>
<feature type="domain" description="FAD/NAD(P)-binding" evidence="9">
    <location>
        <begin position="7"/>
        <end position="319"/>
    </location>
</feature>
<keyword evidence="6" id="KW-0547">Nucleotide-binding</keyword>
<dbReference type="SUPFAM" id="SSF51905">
    <property type="entry name" value="FAD/NAD(P)-binding domain"/>
    <property type="match status" value="1"/>
</dbReference>
<sequence>MRKEAFDAIVIGAGQGGDPLARAFAQSGKRTALIERAAVGGTCVNYGCTPTKTLVHIAKVANTVRRSEEYGVHSSAPEMDMLKVRELKRAIVADFRDGTEAKIKKVANLELIYGHARFTSPKTVTVGPRTLQAETICVNTGTRPLIPPVEGLDKVPYLDNASIMELDRVPDSLLIMGGGYIGLEFGQMYARFGSRVTIFEHGTRFLPREDRDVADEVLKILREDGIDIRLGYNVKRVSHDGARLHLGAETANGKERFEGTDLLVAVGRRPNTDDLGIELAGIEVDEHGYIKTDPKLKTTAPGIFALGDVKGGPAFTHISYDDFRLLKENLIDGGDRKITGRPIPYCMFTDPQLGRVGLSEEEAKKNGIDCKVCKMPMANVARALEMNESRGFIKALVDPGTDKILGAAVLGVEGGEVMSMIELAMLGGLTATDLRNGILAHPTLSELLNNLFM</sequence>
<dbReference type="EMBL" id="CP007139">
    <property type="protein sequence ID" value="AIE86120.1"/>
    <property type="molecule type" value="Genomic_DNA"/>
</dbReference>
<dbReference type="STRING" id="661478.OP10G_2752"/>
<evidence type="ECO:0000259" key="9">
    <source>
        <dbReference type="Pfam" id="PF07992"/>
    </source>
</evidence>
<comment type="cofactor">
    <cofactor evidence="6">
        <name>FAD</name>
        <dbReference type="ChEBI" id="CHEBI:57692"/>
    </cofactor>
    <text evidence="6">Binds 1 FAD per subunit.</text>
</comment>
<feature type="domain" description="Pyridine nucleotide-disulphide oxidoreductase dimerisation" evidence="8">
    <location>
        <begin position="343"/>
        <end position="449"/>
    </location>
</feature>
<evidence type="ECO:0000256" key="2">
    <source>
        <dbReference type="ARBA" id="ARBA00022630"/>
    </source>
</evidence>
<dbReference type="PRINTS" id="PR00411">
    <property type="entry name" value="PNDRDTASEI"/>
</dbReference>
<evidence type="ECO:0000313" key="10">
    <source>
        <dbReference type="EMBL" id="AIE86120.1"/>
    </source>
</evidence>
<dbReference type="GO" id="GO:0050660">
    <property type="term" value="F:flavin adenine dinucleotide binding"/>
    <property type="evidence" value="ECO:0007669"/>
    <property type="project" value="TreeGrafter"/>
</dbReference>
<keyword evidence="4" id="KW-0560">Oxidoreductase</keyword>
<feature type="disulfide bond" description="Redox-active" evidence="7">
    <location>
        <begin position="43"/>
        <end position="48"/>
    </location>
</feature>
<dbReference type="RefSeq" id="WP_038473104.1">
    <property type="nucleotide sequence ID" value="NZ_CP007139.1"/>
</dbReference>
<dbReference type="eggNOG" id="COG1249">
    <property type="taxonomic scope" value="Bacteria"/>
</dbReference>
<comment type="similarity">
    <text evidence="1">Belongs to the class-I pyridine nucleotide-disulfide oxidoreductase family.</text>
</comment>
<dbReference type="Pfam" id="PF02852">
    <property type="entry name" value="Pyr_redox_dim"/>
    <property type="match status" value="1"/>
</dbReference>
<dbReference type="InterPro" id="IPR004099">
    <property type="entry name" value="Pyr_nucl-diS_OxRdtase_dimer"/>
</dbReference>
<dbReference type="PANTHER" id="PTHR43014">
    <property type="entry name" value="MERCURIC REDUCTASE"/>
    <property type="match status" value="1"/>
</dbReference>
<proteinExistence type="inferred from homology"/>
<dbReference type="HOGENOM" id="CLU_016755_1_2_0"/>
<dbReference type="InterPro" id="IPR023753">
    <property type="entry name" value="FAD/NAD-binding_dom"/>
</dbReference>
<dbReference type="KEGG" id="fgi:OP10G_2752"/>
<evidence type="ECO:0000256" key="5">
    <source>
        <dbReference type="PIRSR" id="PIRSR000350-2"/>
    </source>
</evidence>
<gene>
    <name evidence="10" type="ORF">OP10G_2752</name>
</gene>
<evidence type="ECO:0000256" key="1">
    <source>
        <dbReference type="ARBA" id="ARBA00007532"/>
    </source>
</evidence>
<evidence type="ECO:0000259" key="8">
    <source>
        <dbReference type="Pfam" id="PF02852"/>
    </source>
</evidence>
<dbReference type="Pfam" id="PF07992">
    <property type="entry name" value="Pyr_redox_2"/>
    <property type="match status" value="1"/>
</dbReference>
<keyword evidence="11" id="KW-1185">Reference proteome</keyword>
<name>A0A068NTQ2_FIMGI</name>
<feature type="binding site" evidence="6">
    <location>
        <position position="267"/>
    </location>
    <ligand>
        <name>NAD(+)</name>
        <dbReference type="ChEBI" id="CHEBI:57540"/>
    </ligand>
</feature>
<evidence type="ECO:0000256" key="7">
    <source>
        <dbReference type="PIRSR" id="PIRSR000350-4"/>
    </source>
</evidence>
<dbReference type="Gene3D" id="3.30.390.30">
    <property type="match status" value="1"/>
</dbReference>
<dbReference type="OrthoDB" id="230580at2"/>
<dbReference type="InterPro" id="IPR016156">
    <property type="entry name" value="FAD/NAD-linked_Rdtase_dimer_sf"/>
</dbReference>
<reference evidence="10 11" key="1">
    <citation type="journal article" date="2014" name="PLoS ONE">
        <title>The first complete genome sequence of the class fimbriimonadia in the phylum armatimonadetes.</title>
        <authorList>
            <person name="Hu Z.Y."/>
            <person name="Wang Y.Z."/>
            <person name="Im W.T."/>
            <person name="Wang S.Y."/>
            <person name="Zhao G.P."/>
            <person name="Zheng H.J."/>
            <person name="Quan Z.X."/>
        </authorList>
    </citation>
    <scope>NUCLEOTIDE SEQUENCE [LARGE SCALE GENOMIC DNA]</scope>
    <source>
        <strain evidence="10">Gsoil 348</strain>
    </source>
</reference>
<keyword evidence="6" id="KW-0520">NAD</keyword>
<dbReference type="InterPro" id="IPR001100">
    <property type="entry name" value="Pyr_nuc-diS_OxRdtase"/>
</dbReference>
<keyword evidence="3 6" id="KW-0274">FAD</keyword>
<feature type="binding site" evidence="6">
    <location>
        <position position="308"/>
    </location>
    <ligand>
        <name>FAD</name>
        <dbReference type="ChEBI" id="CHEBI:57692"/>
    </ligand>
</feature>
<evidence type="ECO:0000256" key="4">
    <source>
        <dbReference type="ARBA" id="ARBA00023002"/>
    </source>
</evidence>
<feature type="binding site" evidence="6">
    <location>
        <position position="200"/>
    </location>
    <ligand>
        <name>NAD(+)</name>
        <dbReference type="ChEBI" id="CHEBI:57540"/>
    </ligand>
</feature>
<evidence type="ECO:0000256" key="3">
    <source>
        <dbReference type="ARBA" id="ARBA00022827"/>
    </source>
</evidence>
<dbReference type="Gene3D" id="3.50.50.60">
    <property type="entry name" value="FAD/NAD(P)-binding domain"/>
    <property type="match status" value="2"/>
</dbReference>
<evidence type="ECO:0000313" key="11">
    <source>
        <dbReference type="Proteomes" id="UP000027982"/>
    </source>
</evidence>
<evidence type="ECO:0000256" key="6">
    <source>
        <dbReference type="PIRSR" id="PIRSR000350-3"/>
    </source>
</evidence>